<dbReference type="Proteomes" id="UP000233769">
    <property type="component" value="Chromosome tk0001"/>
</dbReference>
<reference evidence="2" key="1">
    <citation type="submission" date="2017-10" db="EMBL/GenBank/DDBJ databases">
        <authorList>
            <person name="Regsiter A."/>
            <person name="William W."/>
        </authorList>
    </citation>
    <scope>NUCLEOTIDE SEQUENCE [LARGE SCALE GENOMIC DNA]</scope>
</reference>
<evidence type="ECO:0000313" key="1">
    <source>
        <dbReference type="EMBL" id="SOR30030.1"/>
    </source>
</evidence>
<name>A0A2N9AS91_METEX</name>
<proteinExistence type="predicted"/>
<dbReference type="EMBL" id="LT962688">
    <property type="protein sequence ID" value="SOR30030.1"/>
    <property type="molecule type" value="Genomic_DNA"/>
</dbReference>
<evidence type="ECO:0000313" key="2">
    <source>
        <dbReference type="Proteomes" id="UP000233769"/>
    </source>
</evidence>
<organism evidence="1 2">
    <name type="scientific">Methylorubrum extorquens</name>
    <name type="common">Methylobacterium dichloromethanicum</name>
    <name type="synonym">Methylobacterium extorquens</name>
    <dbReference type="NCBI Taxonomy" id="408"/>
    <lineage>
        <taxon>Bacteria</taxon>
        <taxon>Pseudomonadati</taxon>
        <taxon>Pseudomonadota</taxon>
        <taxon>Alphaproteobacteria</taxon>
        <taxon>Hyphomicrobiales</taxon>
        <taxon>Methylobacteriaceae</taxon>
        <taxon>Methylorubrum</taxon>
    </lineage>
</organism>
<sequence>MAKRLKICRAQSPCALVHRAESSGGFRSNTLIIMTFFGCAQCRCMKVRVRLALSKYNDGAVRQTGYCPRRVRPQIPFIEDGRQPILIDRKIRPSASAPA</sequence>
<accession>A0A2N9AS91</accession>
<gene>
    <name evidence="1" type="ORF">TK0001_3428</name>
</gene>
<dbReference type="AlphaFoldDB" id="A0A2N9AS91"/>
<protein>
    <submittedName>
        <fullName evidence="1">Uncharacterized protein</fullName>
    </submittedName>
</protein>